<keyword evidence="3" id="KW-1185">Reference proteome</keyword>
<accession>A0ABN6UPK0</accession>
<reference evidence="2 3" key="1">
    <citation type="journal article" date="2023" name="Int. J. Syst. Evol. Microbiol.">
        <title>Physiological and genomic analyses of cobalamin (vitamin B12)-auxotrophy of Lysobacter auxotrophicus sp. nov., a methionine-auxotrophic chitinolytic bacterium isolated from chitin-treated soil.</title>
        <authorList>
            <person name="Saito A."/>
            <person name="Dohra H."/>
            <person name="Hamada M."/>
            <person name="Moriuchi R."/>
            <person name="Kotsuchibashi Y."/>
            <person name="Mori K."/>
        </authorList>
    </citation>
    <scope>NUCLEOTIDE SEQUENCE [LARGE SCALE GENOMIC DNA]</scope>
    <source>
        <strain evidence="2 3">5-21a</strain>
    </source>
</reference>
<keyword evidence="1" id="KW-0732">Signal</keyword>
<dbReference type="InterPro" id="IPR012341">
    <property type="entry name" value="6hp_glycosidase-like_sf"/>
</dbReference>
<evidence type="ECO:0000313" key="2">
    <source>
        <dbReference type="EMBL" id="BDU18314.1"/>
    </source>
</evidence>
<dbReference type="Proteomes" id="UP001317822">
    <property type="component" value="Chromosome"/>
</dbReference>
<sequence>MNQARPAPSMRRSPRLLLAIALVLAAGSVPAGNAFAGDAAWRDAIAWQGATARMQSDGAGWRLQRKDGAVVAIPAQPMRTQTASPMFDGLFALAQAELTKAQVESISDNAYDRGKPIPCACFETGEKWRYVWTRDLAFAADLALAKLRPERTRNALRFKLSDLRAGGPQGTFVVQDTGSGGSWPISSDRVVWFLAARGLVDAAPNDADAKRFNEEVWTALTDTLAQDREFVFDANMGLYRGETSFLDWREQSYPTWTADDVAFIAQSFALSTNVLHYEALRLAERMARERGDARSDGYAQQAKALAAQIDRRFWREDRGLYMSYIGTAAHPAAFEAYDLLGLSLLIDSGVAPDARARRALANYPMLDSGSPVIWPQQPGIAIYHNRAIWPFVSAYSLRAARKLDDARRIEREVRSILRGAALAGSNMENYELLTQAVHVDEGALSGPVVNSPRQLWSVAGALQMVMEGVFGLEPDGSLAPKLPASLVPMLFGERDRIALHTADRDIVLVRPSTIEGDLLVAGDVTREGTRETVTLVARRSAAKETTAALDAAAFAPPSPAAPSPVRDAKAWRIDLPAQHRLYVDGALHDDASPNARTVRLAKRDGRQCVSTTRVENGIESLHSQTRCVGDEIVVNGEWPRSWRAPKAGRYAFSVEFTNTHGPINTGITAAVKTLVAQCDGVAEQRGTLVMPHGAAMQRSSEVVIDVPGGASCRFAIHDGINMSYLTHNARYTGGVGGIDGPINDATLGALHGVAVGAAQQESAR</sequence>
<feature type="signal peptide" evidence="1">
    <location>
        <begin position="1"/>
        <end position="31"/>
    </location>
</feature>
<dbReference type="EMBL" id="AP027041">
    <property type="protein sequence ID" value="BDU18314.1"/>
    <property type="molecule type" value="Genomic_DNA"/>
</dbReference>
<dbReference type="SUPFAM" id="SSF48208">
    <property type="entry name" value="Six-hairpin glycosidases"/>
    <property type="match status" value="1"/>
</dbReference>
<name>A0ABN6UPK0_9GAMM</name>
<proteinExistence type="predicted"/>
<dbReference type="RefSeq" id="WP_281780182.1">
    <property type="nucleotide sequence ID" value="NZ_AP027041.1"/>
</dbReference>
<evidence type="ECO:0000256" key="1">
    <source>
        <dbReference type="SAM" id="SignalP"/>
    </source>
</evidence>
<evidence type="ECO:0000313" key="3">
    <source>
        <dbReference type="Proteomes" id="UP001317822"/>
    </source>
</evidence>
<feature type="chain" id="PRO_5046019598" evidence="1">
    <location>
        <begin position="32"/>
        <end position="764"/>
    </location>
</feature>
<organism evidence="2 3">
    <name type="scientific">Lysobacter auxotrophicus</name>
    <dbReference type="NCBI Taxonomy" id="2992573"/>
    <lineage>
        <taxon>Bacteria</taxon>
        <taxon>Pseudomonadati</taxon>
        <taxon>Pseudomonadota</taxon>
        <taxon>Gammaproteobacteria</taxon>
        <taxon>Lysobacterales</taxon>
        <taxon>Lysobacteraceae</taxon>
        <taxon>Lysobacter</taxon>
    </lineage>
</organism>
<protein>
    <submittedName>
        <fullName evidence="2">Six-hairpin glycosidase-like protein</fullName>
    </submittedName>
</protein>
<dbReference type="InterPro" id="IPR008928">
    <property type="entry name" value="6-hairpin_glycosidase_sf"/>
</dbReference>
<gene>
    <name evidence="2" type="ORF">LA521A_35150</name>
</gene>
<dbReference type="Gene3D" id="1.50.10.10">
    <property type="match status" value="1"/>
</dbReference>